<dbReference type="GO" id="GO:0045454">
    <property type="term" value="P:cell redox homeostasis"/>
    <property type="evidence" value="ECO:0007669"/>
    <property type="project" value="TreeGrafter"/>
</dbReference>
<keyword evidence="10" id="KW-0804">Transcription</keyword>
<organism evidence="14">
    <name type="scientific">freshwater metagenome</name>
    <dbReference type="NCBI Taxonomy" id="449393"/>
    <lineage>
        <taxon>unclassified sequences</taxon>
        <taxon>metagenomes</taxon>
        <taxon>ecological metagenomes</taxon>
    </lineage>
</organism>
<reference evidence="14" key="1">
    <citation type="submission" date="2020-05" db="EMBL/GenBank/DDBJ databases">
        <authorList>
            <person name="Chiriac C."/>
            <person name="Salcher M."/>
            <person name="Ghai R."/>
            <person name="Kavagutti S V."/>
        </authorList>
    </citation>
    <scope>NUCLEOTIDE SEQUENCE</scope>
</reference>
<evidence type="ECO:0000256" key="10">
    <source>
        <dbReference type="ARBA" id="ARBA00023163"/>
    </source>
</evidence>
<evidence type="ECO:0000256" key="2">
    <source>
        <dbReference type="ARBA" id="ARBA00006597"/>
    </source>
</evidence>
<evidence type="ECO:0000313" key="13">
    <source>
        <dbReference type="EMBL" id="CAB4593972.1"/>
    </source>
</evidence>
<feature type="domain" description="4Fe-4S Wbl-type" evidence="11">
    <location>
        <begin position="22"/>
        <end position="84"/>
    </location>
</feature>
<dbReference type="GO" id="GO:0047134">
    <property type="term" value="F:protein-disulfide reductase [NAD(P)H] activity"/>
    <property type="evidence" value="ECO:0007669"/>
    <property type="project" value="TreeGrafter"/>
</dbReference>
<dbReference type="GO" id="GO:0051539">
    <property type="term" value="F:4 iron, 4 sulfur cluster binding"/>
    <property type="evidence" value="ECO:0007669"/>
    <property type="project" value="UniProtKB-KW"/>
</dbReference>
<dbReference type="GO" id="GO:0046872">
    <property type="term" value="F:metal ion binding"/>
    <property type="evidence" value="ECO:0007669"/>
    <property type="project" value="UniProtKB-KW"/>
</dbReference>
<keyword evidence="8" id="KW-0238">DNA-binding</keyword>
<name>A0A6J6XIN4_9ZZZZ</name>
<evidence type="ECO:0000313" key="12">
    <source>
        <dbReference type="EMBL" id="CAB4532914.1"/>
    </source>
</evidence>
<evidence type="ECO:0000256" key="7">
    <source>
        <dbReference type="ARBA" id="ARBA00023015"/>
    </source>
</evidence>
<dbReference type="Pfam" id="PF02467">
    <property type="entry name" value="Whib"/>
    <property type="match status" value="1"/>
</dbReference>
<sequence length="100" mass="11454">MAGSDFFIKRLETDDKWMNDAACRGLSSMFFPPAAERPQAREQRESMAREVCSSCEVQTACREFARNHHEYGFWGGESEEQRHQAGFHLIAPIGIRSNSR</sequence>
<dbReference type="EMBL" id="CAEZUN010000017">
    <property type="protein sequence ID" value="CAB4593972.1"/>
    <property type="molecule type" value="Genomic_DNA"/>
</dbReference>
<dbReference type="PANTHER" id="PTHR38839">
    <property type="entry name" value="TRANSCRIPTIONAL REGULATOR WHID-RELATED"/>
    <property type="match status" value="1"/>
</dbReference>
<keyword evidence="3" id="KW-0004">4Fe-4S</keyword>
<comment type="cofactor">
    <cofactor evidence="1">
        <name>[4Fe-4S] cluster</name>
        <dbReference type="ChEBI" id="CHEBI:49883"/>
    </cofactor>
</comment>
<proteinExistence type="inferred from homology"/>
<dbReference type="InterPro" id="IPR034768">
    <property type="entry name" value="4FE4S_WBL"/>
</dbReference>
<comment type="similarity">
    <text evidence="2">Belongs to the WhiB family.</text>
</comment>
<evidence type="ECO:0000256" key="1">
    <source>
        <dbReference type="ARBA" id="ARBA00001966"/>
    </source>
</evidence>
<evidence type="ECO:0000256" key="8">
    <source>
        <dbReference type="ARBA" id="ARBA00023125"/>
    </source>
</evidence>
<dbReference type="GO" id="GO:0003677">
    <property type="term" value="F:DNA binding"/>
    <property type="evidence" value="ECO:0007669"/>
    <property type="project" value="UniProtKB-KW"/>
</dbReference>
<keyword evidence="5" id="KW-0408">Iron</keyword>
<evidence type="ECO:0000259" key="11">
    <source>
        <dbReference type="PROSITE" id="PS51674"/>
    </source>
</evidence>
<evidence type="ECO:0000256" key="3">
    <source>
        <dbReference type="ARBA" id="ARBA00022485"/>
    </source>
</evidence>
<dbReference type="AlphaFoldDB" id="A0A6J6XIN4"/>
<dbReference type="PROSITE" id="PS51674">
    <property type="entry name" value="4FE4S_WBL"/>
    <property type="match status" value="1"/>
</dbReference>
<keyword evidence="6" id="KW-0411">Iron-sulfur</keyword>
<gene>
    <name evidence="12" type="ORF">UFOPK1353_00456</name>
    <name evidence="13" type="ORF">UFOPK1826_00220</name>
    <name evidence="14" type="ORF">UFOPK3026_00258</name>
</gene>
<evidence type="ECO:0000256" key="6">
    <source>
        <dbReference type="ARBA" id="ARBA00023014"/>
    </source>
</evidence>
<keyword evidence="4" id="KW-0479">Metal-binding</keyword>
<accession>A0A6J6XIN4</accession>
<dbReference type="InterPro" id="IPR003482">
    <property type="entry name" value="Whib"/>
</dbReference>
<keyword evidence="9" id="KW-1015">Disulfide bond</keyword>
<evidence type="ECO:0000256" key="5">
    <source>
        <dbReference type="ARBA" id="ARBA00023004"/>
    </source>
</evidence>
<dbReference type="EMBL" id="CAEZSE010000053">
    <property type="protein sequence ID" value="CAB4532914.1"/>
    <property type="molecule type" value="Genomic_DNA"/>
</dbReference>
<protein>
    <submittedName>
        <fullName evidence="14">Unannotated protein</fullName>
    </submittedName>
</protein>
<dbReference type="GO" id="GO:0045892">
    <property type="term" value="P:negative regulation of DNA-templated transcription"/>
    <property type="evidence" value="ECO:0007669"/>
    <property type="project" value="TreeGrafter"/>
</dbReference>
<dbReference type="EMBL" id="CAFAAP010000022">
    <property type="protein sequence ID" value="CAB4796005.1"/>
    <property type="molecule type" value="Genomic_DNA"/>
</dbReference>
<evidence type="ECO:0000313" key="14">
    <source>
        <dbReference type="EMBL" id="CAB4796005.1"/>
    </source>
</evidence>
<evidence type="ECO:0000256" key="4">
    <source>
        <dbReference type="ARBA" id="ARBA00022723"/>
    </source>
</evidence>
<keyword evidence="7" id="KW-0805">Transcription regulation</keyword>
<evidence type="ECO:0000256" key="9">
    <source>
        <dbReference type="ARBA" id="ARBA00023157"/>
    </source>
</evidence>